<reference evidence="1 2" key="1">
    <citation type="journal article" date="2016" name="Nat. Commun.">
        <title>Thousands of microbial genomes shed light on interconnected biogeochemical processes in an aquifer system.</title>
        <authorList>
            <person name="Anantharaman K."/>
            <person name="Brown C.T."/>
            <person name="Hug L.A."/>
            <person name="Sharon I."/>
            <person name="Castelle C.J."/>
            <person name="Probst A.J."/>
            <person name="Thomas B.C."/>
            <person name="Singh A."/>
            <person name="Wilkins M.J."/>
            <person name="Karaoz U."/>
            <person name="Brodie E.L."/>
            <person name="Williams K.H."/>
            <person name="Hubbard S.S."/>
            <person name="Banfield J.F."/>
        </authorList>
    </citation>
    <scope>NUCLEOTIDE SEQUENCE [LARGE SCALE GENOMIC DNA]</scope>
</reference>
<comment type="caution">
    <text evidence="1">The sequence shown here is derived from an EMBL/GenBank/DDBJ whole genome shotgun (WGS) entry which is preliminary data.</text>
</comment>
<dbReference type="AlphaFoldDB" id="A0A1F8DMQ9"/>
<gene>
    <name evidence="1" type="ORF">A2597_03090</name>
</gene>
<evidence type="ECO:0000313" key="2">
    <source>
        <dbReference type="Proteomes" id="UP000176271"/>
    </source>
</evidence>
<organism evidence="1 2">
    <name type="scientific">Candidatus Woesebacteria bacterium RIFOXYD1_FULL_46_19</name>
    <dbReference type="NCBI Taxonomy" id="1802552"/>
    <lineage>
        <taxon>Bacteria</taxon>
        <taxon>Candidatus Woeseibacteriota</taxon>
    </lineage>
</organism>
<evidence type="ECO:0000313" key="1">
    <source>
        <dbReference type="EMBL" id="OGM89716.1"/>
    </source>
</evidence>
<dbReference type="Proteomes" id="UP000176271">
    <property type="component" value="Unassembled WGS sequence"/>
</dbReference>
<name>A0A1F8DMQ9_9BACT</name>
<accession>A0A1F8DMQ9</accession>
<protein>
    <submittedName>
        <fullName evidence="1">Uncharacterized protein</fullName>
    </submittedName>
</protein>
<proteinExistence type="predicted"/>
<sequence>MSAGAERTFFSTSQKWGDAVSEHSTQNAKQSVELLRQGYALFVDTVRELPGVNEGPSKHWSDYREDEIDYVTHQPGELRSGEEGALRMRISNALGFASYFPLRIGVFKVRDGTGEKGSHEHSANVVVEYPFGEIFRGRVVLHLSYRFSIRAPDWHEREINYDLFGVRDDQLRTIEKADEMDLLLAANAAAALFAEEIRQIQKQPLTPSP</sequence>
<dbReference type="EMBL" id="MGIM01000011">
    <property type="protein sequence ID" value="OGM89716.1"/>
    <property type="molecule type" value="Genomic_DNA"/>
</dbReference>